<organism evidence="2 3">
    <name type="scientific">Hohenbuehelia grisea</name>
    <dbReference type="NCBI Taxonomy" id="104357"/>
    <lineage>
        <taxon>Eukaryota</taxon>
        <taxon>Fungi</taxon>
        <taxon>Dikarya</taxon>
        <taxon>Basidiomycota</taxon>
        <taxon>Agaricomycotina</taxon>
        <taxon>Agaricomycetes</taxon>
        <taxon>Agaricomycetidae</taxon>
        <taxon>Agaricales</taxon>
        <taxon>Pleurotineae</taxon>
        <taxon>Pleurotaceae</taxon>
        <taxon>Hohenbuehelia</taxon>
    </lineage>
</organism>
<dbReference type="PANTHER" id="PTHR40788">
    <property type="entry name" value="CLR5 DOMAIN-CONTAINING PROTEIN-RELATED"/>
    <property type="match status" value="1"/>
</dbReference>
<sequence>MILTSTLPSASQRDDAVLIDEQTPKAIQFQVIKGQNGDLPRQLAAKFGSTYVDIVQNYGAVEYIVDEEGEIIGFSPPEEYLAASDNLAINRYTSGDHDSHLPGITAGGLARLAYAEAYFYAVQLTQLRNEPAFLREQVESAAHYRPELLRDANGATPSIEHLLSKPHFIGQLARFTIHNMLSHLGVWDTIAKYLEDISNLDKTQGRLRAPGQRQAMLGDVKFMLEQEISLVEQRIQHGIIVYTSARRFWIRHSDLDDYAGVRIAINTAMHDELMTTIASQSLEGALLRFAGYEQINTILNTTKTELRTDMLSFLGQATEAQQDDLGGYLSHQLTQLKRLLDFLAMINHPVDVLAPPRLDSRCHVLGLALHETHRIISREVDLERYLPDIESLGNSSNLDAIWHSIDAAFLDSCGQLPESFIGFIPLAPQWNVEVSSFSDVPVDSSAVRDAPPLSRLATKASIDRIYLPPPIEPAMEDDEIQASKTTGLDLDLQSRTEKGDTAMDSTDDLSRAHTSLDSPPNADLVSLESVPKIVSSLANIDISTEIGDTNGVLDASKPIASPSVPEAFVKPKPYWTRLTTAPFTSSTNTTKKAKVKTRPANAPLPRRRDPEPEPAVLPPKLPVFYVNKKTYTVFDHIFSGGEKQGQITWGDFIRAMKQLGFEMSIKVSDGSRSMVTFIPPNENIPFVCHKPHSSTAAVQRMWQREYASGLAGLYGWSMEWFALKSEAPV</sequence>
<proteinExistence type="predicted"/>
<feature type="region of interest" description="Disordered" evidence="1">
    <location>
        <begin position="585"/>
        <end position="613"/>
    </location>
</feature>
<comment type="caution">
    <text evidence="2">The sequence shown here is derived from an EMBL/GenBank/DDBJ whole genome shotgun (WGS) entry which is preliminary data.</text>
</comment>
<name>A0ABR3JUB1_9AGAR</name>
<reference evidence="3" key="1">
    <citation type="submission" date="2024-06" db="EMBL/GenBank/DDBJ databases">
        <title>Multi-omics analyses provide insights into the biosynthesis of the anticancer antibiotic pleurotin in Hohenbuehelia grisea.</title>
        <authorList>
            <person name="Weaver J.A."/>
            <person name="Alberti F."/>
        </authorList>
    </citation>
    <scope>NUCLEOTIDE SEQUENCE [LARGE SCALE GENOMIC DNA]</scope>
    <source>
        <strain evidence="3">T-177</strain>
    </source>
</reference>
<evidence type="ECO:0000313" key="3">
    <source>
        <dbReference type="Proteomes" id="UP001556367"/>
    </source>
</evidence>
<gene>
    <name evidence="2" type="ORF">HGRIS_014037</name>
</gene>
<feature type="region of interest" description="Disordered" evidence="1">
    <location>
        <begin position="485"/>
        <end position="523"/>
    </location>
</feature>
<dbReference type="PANTHER" id="PTHR40788:SF1">
    <property type="entry name" value="IPA PROTEIN"/>
    <property type="match status" value="1"/>
</dbReference>
<keyword evidence="3" id="KW-1185">Reference proteome</keyword>
<evidence type="ECO:0000256" key="1">
    <source>
        <dbReference type="SAM" id="MobiDB-lite"/>
    </source>
</evidence>
<dbReference type="EMBL" id="JASNQZ010000003">
    <property type="protein sequence ID" value="KAL0958706.1"/>
    <property type="molecule type" value="Genomic_DNA"/>
</dbReference>
<accession>A0ABR3JUB1</accession>
<feature type="compositionally biased region" description="Basic and acidic residues" evidence="1">
    <location>
        <begin position="492"/>
        <end position="501"/>
    </location>
</feature>
<dbReference type="Proteomes" id="UP001556367">
    <property type="component" value="Unassembled WGS sequence"/>
</dbReference>
<protein>
    <submittedName>
        <fullName evidence="2">Uncharacterized protein</fullName>
    </submittedName>
</protein>
<evidence type="ECO:0000313" key="2">
    <source>
        <dbReference type="EMBL" id="KAL0958706.1"/>
    </source>
</evidence>